<gene>
    <name evidence="2" type="ORF">LASUN_05880</name>
</gene>
<dbReference type="AlphaFoldDB" id="A0A1E7XH03"/>
<dbReference type="Pfam" id="PF13302">
    <property type="entry name" value="Acetyltransf_3"/>
    <property type="match status" value="1"/>
</dbReference>
<evidence type="ECO:0000313" key="2">
    <source>
        <dbReference type="EMBL" id="OFA12308.1"/>
    </source>
</evidence>
<dbReference type="InterPro" id="IPR016181">
    <property type="entry name" value="Acyl_CoA_acyltransferase"/>
</dbReference>
<name>A0A1E7XH03_9LACO</name>
<dbReference type="PANTHER" id="PTHR43415:SF4">
    <property type="entry name" value="N-ACETYLTRANSFERASE DOMAIN-CONTAINING PROTEIN"/>
    <property type="match status" value="1"/>
</dbReference>
<dbReference type="PROSITE" id="PS51186">
    <property type="entry name" value="GNAT"/>
    <property type="match status" value="1"/>
</dbReference>
<reference evidence="2 3" key="1">
    <citation type="submission" date="2016-09" db="EMBL/GenBank/DDBJ databases">
        <title>Genome Sequence of Lactobacillus sunkii Strain CG01.</title>
        <authorList>
            <person name="Poehlein A."/>
            <person name="Gabris C."/>
            <person name="Bengelsdorf F.R."/>
            <person name="Duerre P."/>
            <person name="Daniel R."/>
        </authorList>
    </citation>
    <scope>NUCLEOTIDE SEQUENCE [LARGE SCALE GENOMIC DNA]</scope>
    <source>
        <strain evidence="2 3">CG_D</strain>
    </source>
</reference>
<protein>
    <recommendedName>
        <fullName evidence="1">N-acetyltransferase domain-containing protein</fullName>
    </recommendedName>
</protein>
<organism evidence="2 3">
    <name type="scientific">Lentilactobacillus sunkii</name>
    <dbReference type="NCBI Taxonomy" id="481719"/>
    <lineage>
        <taxon>Bacteria</taxon>
        <taxon>Bacillati</taxon>
        <taxon>Bacillota</taxon>
        <taxon>Bacilli</taxon>
        <taxon>Lactobacillales</taxon>
        <taxon>Lactobacillaceae</taxon>
        <taxon>Lentilactobacillus</taxon>
    </lineage>
</organism>
<dbReference type="InterPro" id="IPR000182">
    <property type="entry name" value="GNAT_dom"/>
</dbReference>
<proteinExistence type="predicted"/>
<dbReference type="EMBL" id="MIQE01000008">
    <property type="protein sequence ID" value="OFA12308.1"/>
    <property type="molecule type" value="Genomic_DNA"/>
</dbReference>
<dbReference type="GO" id="GO:0016747">
    <property type="term" value="F:acyltransferase activity, transferring groups other than amino-acyl groups"/>
    <property type="evidence" value="ECO:0007669"/>
    <property type="project" value="InterPro"/>
</dbReference>
<sequence>MTKANIEIRPLRQDELTQFWLLAFSNPQAEWTKWNGPYFHDVLPSQEAFINKIAEETWLNNDLHWVITCNNELVGSLSAYCEDGDLKRWLDVGIVIYKEKMWGQHIGQQALKLWIDHLFNDVTDLPHIGFTTWSGNKRMMHLGDELGMKLEGQIRQVRFWQGKYYDSVKYGVLRSEWEER</sequence>
<dbReference type="Gene3D" id="3.40.630.30">
    <property type="match status" value="1"/>
</dbReference>
<dbReference type="SUPFAM" id="SSF55729">
    <property type="entry name" value="Acyl-CoA N-acyltransferases (Nat)"/>
    <property type="match status" value="1"/>
</dbReference>
<evidence type="ECO:0000259" key="1">
    <source>
        <dbReference type="PROSITE" id="PS51186"/>
    </source>
</evidence>
<evidence type="ECO:0000313" key="3">
    <source>
        <dbReference type="Proteomes" id="UP000177010"/>
    </source>
</evidence>
<accession>A0A1E7XH03</accession>
<dbReference type="RefSeq" id="WP_070367295.1">
    <property type="nucleotide sequence ID" value="NZ_JAZHVW010000019.1"/>
</dbReference>
<dbReference type="Proteomes" id="UP000177010">
    <property type="component" value="Unassembled WGS sequence"/>
</dbReference>
<feature type="domain" description="N-acetyltransferase" evidence="1">
    <location>
        <begin position="6"/>
        <end position="171"/>
    </location>
</feature>
<dbReference type="STRING" id="481719.LASUN_05880"/>
<dbReference type="PANTHER" id="PTHR43415">
    <property type="entry name" value="SPERMIDINE N(1)-ACETYLTRANSFERASE"/>
    <property type="match status" value="1"/>
</dbReference>
<comment type="caution">
    <text evidence="2">The sequence shown here is derived from an EMBL/GenBank/DDBJ whole genome shotgun (WGS) entry which is preliminary data.</text>
</comment>